<organism evidence="2 5">
    <name type="scientific">Mycobacterium alsense</name>
    <dbReference type="NCBI Taxonomy" id="324058"/>
    <lineage>
        <taxon>Bacteria</taxon>
        <taxon>Bacillati</taxon>
        <taxon>Actinomycetota</taxon>
        <taxon>Actinomycetes</taxon>
        <taxon>Mycobacteriales</taxon>
        <taxon>Mycobacteriaceae</taxon>
        <taxon>Mycobacterium</taxon>
    </lineage>
</organism>
<evidence type="ECO:0000256" key="1">
    <source>
        <dbReference type="SAM" id="MobiDB-lite"/>
    </source>
</evidence>
<protein>
    <submittedName>
        <fullName evidence="2">CoA transferase</fullName>
    </submittedName>
</protein>
<accession>A0AA42BZJ4</accession>
<proteinExistence type="predicted"/>
<reference evidence="2" key="3">
    <citation type="journal article" date="2022" name="BMC Genomics">
        <title>Comparative genome analysis of mycobacteria focusing on tRNA and non-coding RNA.</title>
        <authorList>
            <person name="Behra P.R.K."/>
            <person name="Pettersson B.M.F."/>
            <person name="Ramesh M."/>
            <person name="Das S."/>
            <person name="Dasgupta S."/>
            <person name="Kirsebom L.A."/>
        </authorList>
    </citation>
    <scope>NUCLEOTIDE SEQUENCE</scope>
    <source>
        <strain evidence="2">CCUG 55640</strain>
    </source>
</reference>
<reference evidence="3 4" key="1">
    <citation type="submission" date="2017-02" db="EMBL/GenBank/DDBJ databases">
        <title>The new phylogeny of genus Mycobacterium.</title>
        <authorList>
            <person name="Tortoli E."/>
            <person name="Trovato A."/>
            <person name="Cirillo D.M."/>
        </authorList>
    </citation>
    <scope>NUCLEOTIDE SEQUENCE [LARGE SCALE GENOMIC DNA]</scope>
    <source>
        <strain evidence="3 4">DSM 45230</strain>
    </source>
</reference>
<dbReference type="Proteomes" id="UP001141650">
    <property type="component" value="Unassembled WGS sequence"/>
</dbReference>
<dbReference type="Pfam" id="PF02515">
    <property type="entry name" value="CoA_transf_3"/>
    <property type="match status" value="1"/>
</dbReference>
<dbReference type="InterPro" id="IPR023606">
    <property type="entry name" value="CoA-Trfase_III_dom_1_sf"/>
</dbReference>
<dbReference type="EMBL" id="MVHD01000017">
    <property type="protein sequence ID" value="OQZ90580.1"/>
    <property type="molecule type" value="Genomic_DNA"/>
</dbReference>
<evidence type="ECO:0000313" key="5">
    <source>
        <dbReference type="Proteomes" id="UP001141650"/>
    </source>
</evidence>
<dbReference type="PANTHER" id="PTHR48228">
    <property type="entry name" value="SUCCINYL-COA--D-CITRAMALATE COA-TRANSFERASE"/>
    <property type="match status" value="1"/>
</dbReference>
<feature type="region of interest" description="Disordered" evidence="1">
    <location>
        <begin position="38"/>
        <end position="65"/>
    </location>
</feature>
<dbReference type="GO" id="GO:0016740">
    <property type="term" value="F:transferase activity"/>
    <property type="evidence" value="ECO:0007669"/>
    <property type="project" value="UniProtKB-KW"/>
</dbReference>
<dbReference type="EMBL" id="JACKVH010000017">
    <property type="protein sequence ID" value="MCV7380860.1"/>
    <property type="molecule type" value="Genomic_DNA"/>
</dbReference>
<evidence type="ECO:0000313" key="2">
    <source>
        <dbReference type="EMBL" id="MCV7380860.1"/>
    </source>
</evidence>
<keyword evidence="4" id="KW-1185">Reference proteome</keyword>
<dbReference type="SUPFAM" id="SSF89796">
    <property type="entry name" value="CoA-transferase family III (CaiB/BaiF)"/>
    <property type="match status" value="1"/>
</dbReference>
<keyword evidence="2" id="KW-0808">Transferase</keyword>
<dbReference type="AlphaFoldDB" id="A0AA42BZJ4"/>
<reference evidence="2" key="2">
    <citation type="submission" date="2020-07" db="EMBL/GenBank/DDBJ databases">
        <authorList>
            <person name="Pettersson B.M.F."/>
            <person name="Behra P.R.K."/>
            <person name="Ramesh M."/>
            <person name="Das S."/>
            <person name="Dasgupta S."/>
            <person name="Kirsebom L.A."/>
        </authorList>
    </citation>
    <scope>NUCLEOTIDE SEQUENCE</scope>
    <source>
        <strain evidence="2">CCUG 55640</strain>
    </source>
</reference>
<gene>
    <name evidence="3" type="ORF">BST11_12250</name>
    <name evidence="2" type="ORF">H7K38_19710</name>
</gene>
<comment type="caution">
    <text evidence="2">The sequence shown here is derived from an EMBL/GenBank/DDBJ whole genome shotgun (WGS) entry which is preliminary data.</text>
</comment>
<evidence type="ECO:0000313" key="4">
    <source>
        <dbReference type="Proteomes" id="UP000192319"/>
    </source>
</evidence>
<sequence length="402" mass="42938">MDRPFDGVRVIEVAAWTFVPGAGAIMADLGADVVKVEPPTGDPQRGLRNALNADDSSPNPFLEVPNRGKRSVTLDLTTPDGLGILRRLVGGADVFLTSYLPKVRAKLGIDVDELCAANPQLVYVRGSGWGSKGPMAGVGGFDAAAAWSAAGTQYKLTAPGAAEPVPQPAAFYDLQGSSAIAGAVAMALFRRERTGRGAVVDVSLLNTGMWTMGPDLASSATGSGELPRMNRRDAPNPIVNSYRTKDDRWVNLVCLQSDRFWPELCGLVGRDDLAHDQRFADAVRRFVNRAECIGELDAVFSSRTLSEWQAALADFSGVWSAAATFDEVRNSAQVAANGYLPTVVGDDGRSFQLVAPPYQFDGAAMTPRGPAPEVGQHTEEVLVEYGYSWDEVGEYRERGALG</sequence>
<evidence type="ECO:0000313" key="3">
    <source>
        <dbReference type="EMBL" id="OQZ90580.1"/>
    </source>
</evidence>
<dbReference type="InterPro" id="IPR003673">
    <property type="entry name" value="CoA-Trfase_fam_III"/>
</dbReference>
<dbReference type="PANTHER" id="PTHR48228:SF2">
    <property type="entry name" value="E-CINNAMOYL-COA:R-PHENYLLACTATE COA TRANSFERASE LARGE SUBUNIT"/>
    <property type="match status" value="1"/>
</dbReference>
<dbReference type="Gene3D" id="3.40.50.10540">
    <property type="entry name" value="Crotonobetainyl-coa:carnitine coa-transferase, domain 1"/>
    <property type="match status" value="1"/>
</dbReference>
<dbReference type="Proteomes" id="UP000192319">
    <property type="component" value="Unassembled WGS sequence"/>
</dbReference>
<name>A0AA42BZJ4_9MYCO</name>
<dbReference type="InterPro" id="IPR044855">
    <property type="entry name" value="CoA-Trfase_III_dom3_sf"/>
</dbReference>
<dbReference type="RefSeq" id="WP_083138287.1">
    <property type="nucleotide sequence ID" value="NZ_JACKVH010000017.1"/>
</dbReference>
<dbReference type="InterPro" id="IPR050509">
    <property type="entry name" value="CoA-transferase_III"/>
</dbReference>
<dbReference type="Gene3D" id="3.30.1540.10">
    <property type="entry name" value="formyl-coa transferase, domain 3"/>
    <property type="match status" value="1"/>
</dbReference>